<dbReference type="Gene3D" id="1.10.10.60">
    <property type="entry name" value="Homeodomain-like"/>
    <property type="match status" value="1"/>
</dbReference>
<dbReference type="Proteomes" id="UP000199664">
    <property type="component" value="Unassembled WGS sequence"/>
</dbReference>
<evidence type="ECO:0000256" key="4">
    <source>
        <dbReference type="PROSITE-ProRule" id="PRU00335"/>
    </source>
</evidence>
<keyword evidence="7" id="KW-1185">Reference proteome</keyword>
<keyword evidence="3" id="KW-0804">Transcription</keyword>
<reference evidence="7" key="1">
    <citation type="submission" date="2016-10" db="EMBL/GenBank/DDBJ databases">
        <authorList>
            <person name="Varghese N."/>
            <person name="Submissions S."/>
        </authorList>
    </citation>
    <scope>NUCLEOTIDE SEQUENCE [LARGE SCALE GENOMIC DNA]</scope>
    <source>
        <strain evidence="7">LMG 26383,CCUG 61248,R- 45681</strain>
    </source>
</reference>
<evidence type="ECO:0000256" key="2">
    <source>
        <dbReference type="ARBA" id="ARBA00023125"/>
    </source>
</evidence>
<evidence type="ECO:0000313" key="7">
    <source>
        <dbReference type="Proteomes" id="UP000199664"/>
    </source>
</evidence>
<evidence type="ECO:0000256" key="3">
    <source>
        <dbReference type="ARBA" id="ARBA00023163"/>
    </source>
</evidence>
<dbReference type="InterPro" id="IPR011075">
    <property type="entry name" value="TetR_C"/>
</dbReference>
<dbReference type="PRINTS" id="PR00455">
    <property type="entry name" value="HTHTETR"/>
</dbReference>
<dbReference type="InterPro" id="IPR001647">
    <property type="entry name" value="HTH_TetR"/>
</dbReference>
<protein>
    <submittedName>
        <fullName evidence="6">DNA-binding transcriptional regulator, AcrR family</fullName>
    </submittedName>
</protein>
<keyword evidence="2 4" id="KW-0238">DNA-binding</keyword>
<organism evidence="6 7">
    <name type="scientific">Bosea lupini</name>
    <dbReference type="NCBI Taxonomy" id="1036779"/>
    <lineage>
        <taxon>Bacteria</taxon>
        <taxon>Pseudomonadati</taxon>
        <taxon>Pseudomonadota</taxon>
        <taxon>Alphaproteobacteria</taxon>
        <taxon>Hyphomicrobiales</taxon>
        <taxon>Boseaceae</taxon>
        <taxon>Bosea</taxon>
    </lineage>
</organism>
<dbReference type="Gene3D" id="1.10.357.10">
    <property type="entry name" value="Tetracycline Repressor, domain 2"/>
    <property type="match status" value="1"/>
</dbReference>
<dbReference type="Pfam" id="PF00440">
    <property type="entry name" value="TetR_N"/>
    <property type="match status" value="1"/>
</dbReference>
<name>A0A1H7FEI9_9HYPH</name>
<dbReference type="PROSITE" id="PS50977">
    <property type="entry name" value="HTH_TETR_2"/>
    <property type="match status" value="1"/>
</dbReference>
<dbReference type="GO" id="GO:0003677">
    <property type="term" value="F:DNA binding"/>
    <property type="evidence" value="ECO:0007669"/>
    <property type="project" value="UniProtKB-UniRule"/>
</dbReference>
<dbReference type="PANTHER" id="PTHR47506">
    <property type="entry name" value="TRANSCRIPTIONAL REGULATORY PROTEIN"/>
    <property type="match status" value="1"/>
</dbReference>
<sequence length="242" mass="26943">MGQRRALPAYRNDCYCNDWYEIWTMHVKWFNNGRYEKSWTALMGRHREFDVEKALDAALCVFWRKGYEGASYADLTQATGVERPGLYSAFGNKESLFGLALNRYYERYLDHFPKALLLPTAREVAAGVIYGAIDVNTRYPDHPGCLGINGIVAGSDEAEPVRQMLIEARAAGEALLRERFERAKAEGDLPETAKPDVLAAFVLTVIHGMAVQAKAGFSRDMLRAIAAQALSTWPTGRPGTSG</sequence>
<dbReference type="Pfam" id="PF16925">
    <property type="entry name" value="TetR_C_13"/>
    <property type="match status" value="1"/>
</dbReference>
<feature type="DNA-binding region" description="H-T-H motif" evidence="4">
    <location>
        <begin position="71"/>
        <end position="90"/>
    </location>
</feature>
<gene>
    <name evidence="6" type="ORF">SAMN04515666_10127</name>
</gene>
<dbReference type="InterPro" id="IPR036271">
    <property type="entry name" value="Tet_transcr_reg_TetR-rel_C_sf"/>
</dbReference>
<dbReference type="PANTHER" id="PTHR47506:SF1">
    <property type="entry name" value="HTH-TYPE TRANSCRIPTIONAL REGULATOR YJDC"/>
    <property type="match status" value="1"/>
</dbReference>
<proteinExistence type="predicted"/>
<evidence type="ECO:0000259" key="5">
    <source>
        <dbReference type="PROSITE" id="PS50977"/>
    </source>
</evidence>
<evidence type="ECO:0000256" key="1">
    <source>
        <dbReference type="ARBA" id="ARBA00023015"/>
    </source>
</evidence>
<dbReference type="EMBL" id="FOAN01000001">
    <property type="protein sequence ID" value="SEK24389.1"/>
    <property type="molecule type" value="Genomic_DNA"/>
</dbReference>
<accession>A0A1H7FEI9</accession>
<dbReference type="InterPro" id="IPR009057">
    <property type="entry name" value="Homeodomain-like_sf"/>
</dbReference>
<evidence type="ECO:0000313" key="6">
    <source>
        <dbReference type="EMBL" id="SEK24389.1"/>
    </source>
</evidence>
<dbReference type="SUPFAM" id="SSF48498">
    <property type="entry name" value="Tetracyclin repressor-like, C-terminal domain"/>
    <property type="match status" value="1"/>
</dbReference>
<keyword evidence="1" id="KW-0805">Transcription regulation</keyword>
<feature type="domain" description="HTH tetR-type" evidence="5">
    <location>
        <begin position="48"/>
        <end position="108"/>
    </location>
</feature>
<dbReference type="SUPFAM" id="SSF46689">
    <property type="entry name" value="Homeodomain-like"/>
    <property type="match status" value="1"/>
</dbReference>
<dbReference type="AlphaFoldDB" id="A0A1H7FEI9"/>